<name>A0A1J5S6V1_9ZZZZ</name>
<dbReference type="InterPro" id="IPR046357">
    <property type="entry name" value="PPIase_dom_sf"/>
</dbReference>
<organism evidence="6">
    <name type="scientific">mine drainage metagenome</name>
    <dbReference type="NCBI Taxonomy" id="410659"/>
    <lineage>
        <taxon>unclassified sequences</taxon>
        <taxon>metagenomes</taxon>
        <taxon>ecological metagenomes</taxon>
    </lineage>
</organism>
<dbReference type="PANTHER" id="PTHR43811">
    <property type="entry name" value="FKBP-TYPE PEPTIDYL-PROLYL CIS-TRANS ISOMERASE FKPA"/>
    <property type="match status" value="1"/>
</dbReference>
<comment type="caution">
    <text evidence="6">The sequence shown here is derived from an EMBL/GenBank/DDBJ whole genome shotgun (WGS) entry which is preliminary data.</text>
</comment>
<comment type="catalytic activity">
    <reaction evidence="1">
        <text>[protein]-peptidylproline (omega=180) = [protein]-peptidylproline (omega=0)</text>
        <dbReference type="Rhea" id="RHEA:16237"/>
        <dbReference type="Rhea" id="RHEA-COMP:10747"/>
        <dbReference type="Rhea" id="RHEA-COMP:10748"/>
        <dbReference type="ChEBI" id="CHEBI:83833"/>
        <dbReference type="ChEBI" id="CHEBI:83834"/>
        <dbReference type="EC" id="5.2.1.8"/>
    </reaction>
</comment>
<evidence type="ECO:0000256" key="2">
    <source>
        <dbReference type="ARBA" id="ARBA00013194"/>
    </source>
</evidence>
<feature type="domain" description="PPIase FKBP-type" evidence="5">
    <location>
        <begin position="194"/>
        <end position="286"/>
    </location>
</feature>
<dbReference type="PROSITE" id="PS50059">
    <property type="entry name" value="FKBP_PPIASE"/>
    <property type="match status" value="1"/>
</dbReference>
<gene>
    <name evidence="6" type="ORF">GALL_220100</name>
</gene>
<dbReference type="Pfam" id="PF00254">
    <property type="entry name" value="FKBP_C"/>
    <property type="match status" value="1"/>
</dbReference>
<sequence length="303" mass="33453">MKIITSILAASILLVSCNQYQKTKSGLAYKITHGGNKEKLKQGQFVKMNIRFTVGPKDSVLTSTFEHIPAYLMVDSARAGKYSFLELLPLCAKGDKVDFSLSVDTLKKMGMIPDYSPVFVRKGIIKGKLEIVNVFASDKETNEDYKKENDKEKAKEIADLEKYTKDKNIKTQKSENGVLVEIENAGTEPKADTGKQVSVFYKGYTLDGKVFDTNTGKDAQHKDPINVVLGRHGVIPGWEEGLKFFGKGGKGKFYIPAMMAYGPQGNPPVILPFTNLIFDIEVVDVTTAPAPAAPRMPQMPQHP</sequence>
<dbReference type="InterPro" id="IPR001179">
    <property type="entry name" value="PPIase_FKBP_dom"/>
</dbReference>
<dbReference type="GO" id="GO:0003755">
    <property type="term" value="F:peptidyl-prolyl cis-trans isomerase activity"/>
    <property type="evidence" value="ECO:0007669"/>
    <property type="project" value="UniProtKB-KW"/>
</dbReference>
<reference evidence="6" key="1">
    <citation type="submission" date="2016-10" db="EMBL/GenBank/DDBJ databases">
        <title>Sequence of Gallionella enrichment culture.</title>
        <authorList>
            <person name="Poehlein A."/>
            <person name="Muehling M."/>
            <person name="Daniel R."/>
        </authorList>
    </citation>
    <scope>NUCLEOTIDE SEQUENCE</scope>
</reference>
<keyword evidence="3" id="KW-0697">Rotamase</keyword>
<evidence type="ECO:0000256" key="4">
    <source>
        <dbReference type="ARBA" id="ARBA00023235"/>
    </source>
</evidence>
<dbReference type="EMBL" id="MLJW01000156">
    <property type="protein sequence ID" value="OIQ96013.1"/>
    <property type="molecule type" value="Genomic_DNA"/>
</dbReference>
<dbReference type="PROSITE" id="PS51257">
    <property type="entry name" value="PROKAR_LIPOPROTEIN"/>
    <property type="match status" value="1"/>
</dbReference>
<keyword evidence="4 6" id="KW-0413">Isomerase</keyword>
<proteinExistence type="predicted"/>
<dbReference type="AlphaFoldDB" id="A0A1J5S6V1"/>
<evidence type="ECO:0000259" key="5">
    <source>
        <dbReference type="PROSITE" id="PS50059"/>
    </source>
</evidence>
<dbReference type="PANTHER" id="PTHR43811:SF19">
    <property type="entry name" value="39 KDA FK506-BINDING NUCLEAR PROTEIN"/>
    <property type="match status" value="1"/>
</dbReference>
<dbReference type="Gene3D" id="3.10.50.40">
    <property type="match status" value="1"/>
</dbReference>
<protein>
    <recommendedName>
        <fullName evidence="2">peptidylprolyl isomerase</fullName>
        <ecNumber evidence="2">5.2.1.8</ecNumber>
    </recommendedName>
</protein>
<evidence type="ECO:0000256" key="3">
    <source>
        <dbReference type="ARBA" id="ARBA00023110"/>
    </source>
</evidence>
<dbReference type="SUPFAM" id="SSF54534">
    <property type="entry name" value="FKBP-like"/>
    <property type="match status" value="1"/>
</dbReference>
<dbReference type="EC" id="5.2.1.8" evidence="2"/>
<accession>A0A1J5S6V1</accession>
<evidence type="ECO:0000256" key="1">
    <source>
        <dbReference type="ARBA" id="ARBA00000971"/>
    </source>
</evidence>
<evidence type="ECO:0000313" key="6">
    <source>
        <dbReference type="EMBL" id="OIQ96013.1"/>
    </source>
</evidence>